<dbReference type="CDD" id="cd07043">
    <property type="entry name" value="STAS_anti-anti-sigma_factors"/>
    <property type="match status" value="1"/>
</dbReference>
<dbReference type="InterPro" id="IPR002645">
    <property type="entry name" value="STAS_dom"/>
</dbReference>
<accession>A0A918W8K2</accession>
<dbReference type="Proteomes" id="UP000646426">
    <property type="component" value="Unassembled WGS sequence"/>
</dbReference>
<dbReference type="InterPro" id="IPR058548">
    <property type="entry name" value="MlaB-like_STAS"/>
</dbReference>
<organism evidence="2 3">
    <name type="scientific">Cognatilysobacter bugurensis</name>
    <dbReference type="NCBI Taxonomy" id="543356"/>
    <lineage>
        <taxon>Bacteria</taxon>
        <taxon>Pseudomonadati</taxon>
        <taxon>Pseudomonadota</taxon>
        <taxon>Gammaproteobacteria</taxon>
        <taxon>Lysobacterales</taxon>
        <taxon>Lysobacteraceae</taxon>
        <taxon>Cognatilysobacter</taxon>
    </lineage>
</organism>
<proteinExistence type="predicted"/>
<evidence type="ECO:0000259" key="1">
    <source>
        <dbReference type="PROSITE" id="PS50801"/>
    </source>
</evidence>
<evidence type="ECO:0000313" key="2">
    <source>
        <dbReference type="EMBL" id="GHA80904.1"/>
    </source>
</evidence>
<reference evidence="2" key="2">
    <citation type="submission" date="2020-09" db="EMBL/GenBank/DDBJ databases">
        <authorList>
            <person name="Sun Q."/>
            <person name="Kim S."/>
        </authorList>
    </citation>
    <scope>NUCLEOTIDE SEQUENCE</scope>
    <source>
        <strain evidence="2">KCTC 23077</strain>
    </source>
</reference>
<protein>
    <recommendedName>
        <fullName evidence="1">STAS domain-containing protein</fullName>
    </recommendedName>
</protein>
<dbReference type="RefSeq" id="WP_189455727.1">
    <property type="nucleotide sequence ID" value="NZ_BMYD01000002.1"/>
</dbReference>
<dbReference type="PROSITE" id="PS50801">
    <property type="entry name" value="STAS"/>
    <property type="match status" value="1"/>
</dbReference>
<dbReference type="Gene3D" id="3.30.750.24">
    <property type="entry name" value="STAS domain"/>
    <property type="match status" value="1"/>
</dbReference>
<dbReference type="Pfam" id="PF13466">
    <property type="entry name" value="STAS_2"/>
    <property type="match status" value="1"/>
</dbReference>
<dbReference type="AlphaFoldDB" id="A0A918W8K2"/>
<sequence length="108" mass="11392">MTALPSPAEFRALLRLEGDLTISRAAELKAHLLDALVGPLEVDLSGVTAIDGAGLQLLVMLGREAARRGVPIMWHEPSRAVRTALDRVRLHDPSSLVTPPAAAAEVAA</sequence>
<dbReference type="InterPro" id="IPR036513">
    <property type="entry name" value="STAS_dom_sf"/>
</dbReference>
<name>A0A918W8K2_9GAMM</name>
<dbReference type="SUPFAM" id="SSF52091">
    <property type="entry name" value="SpoIIaa-like"/>
    <property type="match status" value="1"/>
</dbReference>
<comment type="caution">
    <text evidence="2">The sequence shown here is derived from an EMBL/GenBank/DDBJ whole genome shotgun (WGS) entry which is preliminary data.</text>
</comment>
<reference evidence="2" key="1">
    <citation type="journal article" date="2014" name="Int. J. Syst. Evol. Microbiol.">
        <title>Complete genome sequence of Corynebacterium casei LMG S-19264T (=DSM 44701T), isolated from a smear-ripened cheese.</title>
        <authorList>
            <consortium name="US DOE Joint Genome Institute (JGI-PGF)"/>
            <person name="Walter F."/>
            <person name="Albersmeier A."/>
            <person name="Kalinowski J."/>
            <person name="Ruckert C."/>
        </authorList>
    </citation>
    <scope>NUCLEOTIDE SEQUENCE</scope>
    <source>
        <strain evidence="2">KCTC 23077</strain>
    </source>
</reference>
<keyword evidence="3" id="KW-1185">Reference proteome</keyword>
<dbReference type="PANTHER" id="PTHR35849">
    <property type="entry name" value="BLR2341 PROTEIN"/>
    <property type="match status" value="1"/>
</dbReference>
<gene>
    <name evidence="2" type="ORF">GCM10007067_18690</name>
</gene>
<dbReference type="PANTHER" id="PTHR35849:SF2">
    <property type="entry name" value="BLR2341 PROTEIN"/>
    <property type="match status" value="1"/>
</dbReference>
<dbReference type="InterPro" id="IPR052746">
    <property type="entry name" value="MlaB_ABC_Transporter"/>
</dbReference>
<feature type="domain" description="STAS" evidence="1">
    <location>
        <begin position="13"/>
        <end position="108"/>
    </location>
</feature>
<dbReference type="EMBL" id="BMYD01000002">
    <property type="protein sequence ID" value="GHA80904.1"/>
    <property type="molecule type" value="Genomic_DNA"/>
</dbReference>
<evidence type="ECO:0000313" key="3">
    <source>
        <dbReference type="Proteomes" id="UP000646426"/>
    </source>
</evidence>